<feature type="coiled-coil region" evidence="1">
    <location>
        <begin position="55"/>
        <end position="89"/>
    </location>
</feature>
<keyword evidence="5" id="KW-1185">Reference proteome</keyword>
<keyword evidence="3" id="KW-1133">Transmembrane helix</keyword>
<dbReference type="KEGG" id="vg:77954389"/>
<feature type="transmembrane region" description="Helical" evidence="3">
    <location>
        <begin position="6"/>
        <end position="24"/>
    </location>
</feature>
<dbReference type="Proteomes" id="UP000515978">
    <property type="component" value="Genome"/>
</dbReference>
<feature type="region of interest" description="Disordered" evidence="2">
    <location>
        <begin position="114"/>
        <end position="143"/>
    </location>
</feature>
<keyword evidence="1" id="KW-0175">Coiled coil</keyword>
<reference evidence="5" key="1">
    <citation type="submission" date="2020-06" db="EMBL/GenBank/DDBJ databases">
        <authorList>
            <person name="Elezi E."/>
            <person name="DeCiucis M.A."/>
            <person name="Improta C.A."/>
            <person name="Lewis D."/>
            <person name="Lynch B.R."/>
            <person name="Myers T.S."/>
            <person name="Rokas S."/>
            <person name="Vargas L.D."/>
            <person name="Edgington N.P."/>
            <person name="Garlena R.A."/>
            <person name="Russell D.A."/>
            <person name="Pope W.H."/>
            <person name="Jacobs-Sera D."/>
            <person name="Hatfull G.F."/>
        </authorList>
    </citation>
    <scope>NUCLEOTIDE SEQUENCE [LARGE SCALE GENOMIC DNA]</scope>
</reference>
<dbReference type="GeneID" id="77954389"/>
<proteinExistence type="predicted"/>
<evidence type="ECO:0000256" key="2">
    <source>
        <dbReference type="SAM" id="MobiDB-lite"/>
    </source>
</evidence>
<organism evidence="4 5">
    <name type="scientific">Arthrobacter phage Elezi</name>
    <dbReference type="NCBI Taxonomy" id="2762410"/>
    <lineage>
        <taxon>Viruses</taxon>
        <taxon>Duplodnaviria</taxon>
        <taxon>Heunggongvirae</taxon>
        <taxon>Uroviricota</taxon>
        <taxon>Caudoviricetes</taxon>
        <taxon>Casidaviridae</taxon>
        <taxon>Yangvirus</taxon>
        <taxon>Yangvirus elezi</taxon>
    </lineage>
</organism>
<keyword evidence="3" id="KW-0812">Transmembrane</keyword>
<feature type="compositionally biased region" description="Basic and acidic residues" evidence="2">
    <location>
        <begin position="115"/>
        <end position="143"/>
    </location>
</feature>
<dbReference type="RefSeq" id="YP_010678001.1">
    <property type="nucleotide sequence ID" value="NC_071029.1"/>
</dbReference>
<evidence type="ECO:0000313" key="4">
    <source>
        <dbReference type="EMBL" id="QNJ56523.1"/>
    </source>
</evidence>
<evidence type="ECO:0000313" key="5">
    <source>
        <dbReference type="Proteomes" id="UP000515978"/>
    </source>
</evidence>
<evidence type="ECO:0000256" key="3">
    <source>
        <dbReference type="SAM" id="Phobius"/>
    </source>
</evidence>
<accession>A0A7G8LH01</accession>
<name>A0A7G8LH01_9CAUD</name>
<protein>
    <submittedName>
        <fullName evidence="4">Membrane protein</fullName>
    </submittedName>
</protein>
<sequence>MDLLPVILGTVGVIVGAVLSYFGVRFTARQNAKAAKDAAAVSNRQVDVDEWRAIVGALREEVGRLTTRVENLEKKRDDDRDYIETLEAEARAHEARYRLLLRYVRDVLTWAAKVAPDHDPPNAPDPLRDDLPNERNPAHADHS</sequence>
<evidence type="ECO:0000256" key="1">
    <source>
        <dbReference type="SAM" id="Coils"/>
    </source>
</evidence>
<dbReference type="EMBL" id="MT639653">
    <property type="protein sequence ID" value="QNJ56523.1"/>
    <property type="molecule type" value="Genomic_DNA"/>
</dbReference>
<keyword evidence="3" id="KW-0472">Membrane</keyword>
<gene>
    <name evidence="4" type="primary">23</name>
    <name evidence="4" type="ORF">SEA_ELEZI_23</name>
</gene>